<dbReference type="Proteomes" id="UP000800039">
    <property type="component" value="Unassembled WGS sequence"/>
</dbReference>
<dbReference type="InterPro" id="IPR001012">
    <property type="entry name" value="UBX_dom"/>
</dbReference>
<feature type="region of interest" description="Disordered" evidence="1">
    <location>
        <begin position="228"/>
        <end position="263"/>
    </location>
</feature>
<evidence type="ECO:0000259" key="2">
    <source>
        <dbReference type="PROSITE" id="PS50033"/>
    </source>
</evidence>
<dbReference type="PANTHER" id="PTHR46424:SF1">
    <property type="entry name" value="UBX DOMAIN-CONTAINING PROTEIN 4"/>
    <property type="match status" value="1"/>
</dbReference>
<feature type="region of interest" description="Disordered" evidence="1">
    <location>
        <begin position="114"/>
        <end position="136"/>
    </location>
</feature>
<feature type="compositionally biased region" description="Low complexity" evidence="1">
    <location>
        <begin position="127"/>
        <end position="136"/>
    </location>
</feature>
<feature type="compositionally biased region" description="Polar residues" evidence="1">
    <location>
        <begin position="245"/>
        <end position="263"/>
    </location>
</feature>
<dbReference type="GO" id="GO:0036503">
    <property type="term" value="P:ERAD pathway"/>
    <property type="evidence" value="ECO:0007669"/>
    <property type="project" value="TreeGrafter"/>
</dbReference>
<reference evidence="3" key="1">
    <citation type="submission" date="2020-01" db="EMBL/GenBank/DDBJ databases">
        <authorList>
            <consortium name="DOE Joint Genome Institute"/>
            <person name="Haridas S."/>
            <person name="Albert R."/>
            <person name="Binder M."/>
            <person name="Bloem J."/>
            <person name="Labutti K."/>
            <person name="Salamov A."/>
            <person name="Andreopoulos B."/>
            <person name="Baker S.E."/>
            <person name="Barry K."/>
            <person name="Bills G."/>
            <person name="Bluhm B.H."/>
            <person name="Cannon C."/>
            <person name="Castanera R."/>
            <person name="Culley D.E."/>
            <person name="Daum C."/>
            <person name="Ezra D."/>
            <person name="Gonzalez J.B."/>
            <person name="Henrissat B."/>
            <person name="Kuo A."/>
            <person name="Liang C."/>
            <person name="Lipzen A."/>
            <person name="Lutzoni F."/>
            <person name="Magnuson J."/>
            <person name="Mondo S."/>
            <person name="Nolan M."/>
            <person name="Ohm R."/>
            <person name="Pangilinan J."/>
            <person name="Park H.-J."/>
            <person name="Ramirez L."/>
            <person name="Alfaro M."/>
            <person name="Sun H."/>
            <person name="Tritt A."/>
            <person name="Yoshinaga Y."/>
            <person name="Zwiers L.-H."/>
            <person name="Turgeon B.G."/>
            <person name="Goodwin S.B."/>
            <person name="Spatafora J.W."/>
            <person name="Crous P.W."/>
            <person name="Grigoriev I.V."/>
        </authorList>
    </citation>
    <scope>NUCLEOTIDE SEQUENCE</scope>
    <source>
        <strain evidence="3">CBS 394.84</strain>
    </source>
</reference>
<dbReference type="Pfam" id="PF23187">
    <property type="entry name" value="UBX7_N"/>
    <property type="match status" value="1"/>
</dbReference>
<feature type="compositionally biased region" description="Basic and acidic residues" evidence="1">
    <location>
        <begin position="465"/>
        <end position="474"/>
    </location>
</feature>
<proteinExistence type="predicted"/>
<dbReference type="SMART" id="SM00166">
    <property type="entry name" value="UBX"/>
    <property type="match status" value="1"/>
</dbReference>
<keyword evidence="4" id="KW-1185">Reference proteome</keyword>
<protein>
    <recommendedName>
        <fullName evidence="2">UBX domain-containing protein</fullName>
    </recommendedName>
</protein>
<dbReference type="PROSITE" id="PS50033">
    <property type="entry name" value="UBX"/>
    <property type="match status" value="1"/>
</dbReference>
<feature type="region of interest" description="Disordered" evidence="1">
    <location>
        <begin position="409"/>
        <end position="474"/>
    </location>
</feature>
<dbReference type="AlphaFoldDB" id="A0A9P4G9Y2"/>
<evidence type="ECO:0000313" key="4">
    <source>
        <dbReference type="Proteomes" id="UP000800039"/>
    </source>
</evidence>
<dbReference type="EMBL" id="ML976618">
    <property type="protein sequence ID" value="KAF1841404.1"/>
    <property type="molecule type" value="Genomic_DNA"/>
</dbReference>
<comment type="caution">
    <text evidence="3">The sequence shown here is derived from an EMBL/GenBank/DDBJ whole genome shotgun (WGS) entry which is preliminary data.</text>
</comment>
<dbReference type="PANTHER" id="PTHR46424">
    <property type="entry name" value="UBX DOMAIN-CONTAINING PROTEIN 4"/>
    <property type="match status" value="1"/>
</dbReference>
<feature type="compositionally biased region" description="Low complexity" evidence="1">
    <location>
        <begin position="162"/>
        <end position="171"/>
    </location>
</feature>
<dbReference type="SUPFAM" id="SSF54236">
    <property type="entry name" value="Ubiquitin-like"/>
    <property type="match status" value="1"/>
</dbReference>
<accession>A0A9P4G9Y2</accession>
<feature type="region of interest" description="Disordered" evidence="1">
    <location>
        <begin position="149"/>
        <end position="212"/>
    </location>
</feature>
<feature type="domain" description="UBX" evidence="2">
    <location>
        <begin position="263"/>
        <end position="356"/>
    </location>
</feature>
<feature type="compositionally biased region" description="Basic and acidic residues" evidence="1">
    <location>
        <begin position="441"/>
        <end position="452"/>
    </location>
</feature>
<gene>
    <name evidence="3" type="ORF">K460DRAFT_408870</name>
</gene>
<feature type="compositionally biased region" description="Basic and acidic residues" evidence="1">
    <location>
        <begin position="228"/>
        <end position="244"/>
    </location>
</feature>
<dbReference type="CDD" id="cd01767">
    <property type="entry name" value="UBX"/>
    <property type="match status" value="1"/>
</dbReference>
<organism evidence="3 4">
    <name type="scientific">Cucurbitaria berberidis CBS 394.84</name>
    <dbReference type="NCBI Taxonomy" id="1168544"/>
    <lineage>
        <taxon>Eukaryota</taxon>
        <taxon>Fungi</taxon>
        <taxon>Dikarya</taxon>
        <taxon>Ascomycota</taxon>
        <taxon>Pezizomycotina</taxon>
        <taxon>Dothideomycetes</taxon>
        <taxon>Pleosporomycetidae</taxon>
        <taxon>Pleosporales</taxon>
        <taxon>Pleosporineae</taxon>
        <taxon>Cucurbitariaceae</taxon>
        <taxon>Cucurbitaria</taxon>
    </lineage>
</organism>
<dbReference type="Pfam" id="PF00789">
    <property type="entry name" value="UBX"/>
    <property type="match status" value="1"/>
</dbReference>
<feature type="compositionally biased region" description="Basic and acidic residues" evidence="1">
    <location>
        <begin position="198"/>
        <end position="212"/>
    </location>
</feature>
<dbReference type="RefSeq" id="XP_040783967.1">
    <property type="nucleotide sequence ID" value="XM_040937200.1"/>
</dbReference>
<feature type="compositionally biased region" description="Polar residues" evidence="1">
    <location>
        <begin position="414"/>
        <end position="435"/>
    </location>
</feature>
<dbReference type="GO" id="GO:0005783">
    <property type="term" value="C:endoplasmic reticulum"/>
    <property type="evidence" value="ECO:0007669"/>
    <property type="project" value="TreeGrafter"/>
</dbReference>
<dbReference type="Gene3D" id="3.10.20.90">
    <property type="entry name" value="Phosphatidylinositol 3-kinase Catalytic Subunit, Chain A, domain 1"/>
    <property type="match status" value="1"/>
</dbReference>
<evidence type="ECO:0000256" key="1">
    <source>
        <dbReference type="SAM" id="MobiDB-lite"/>
    </source>
</evidence>
<dbReference type="InterPro" id="IPR029071">
    <property type="entry name" value="Ubiquitin-like_domsf"/>
</dbReference>
<sequence>MFHEGSLQSGIALAIQQQKLVACFVRDDGATSTEWEEWLKSGWISNLLAQKAVVLRLEAASTEAGFLAAFCDITDTPTFVVIQNGQLQLQLKSHVEKEEFTNSIRKVLGAEAIPGSSAAQTPPPHTSTPGPTQTRTTTEAEDDLYGASQPYEPARAAPPTPAAASTPSAIAKGKQKATSSHESKPVPMAPSVTSAQQEARDALRKKKRDDAGELARIKARIEADKAARKAQAEVRKAERERERGTNAQTETQSRTTITSSRGSQAKTVNLNVRLFDGRTIRSIFPRTATLQEDVRSWVDKEFANLSADDPNINNQRLPPYFFRHILAPQPSHELSAGDESQSLGDIDLAPSATLVLVPVKGYTDAYSGASGGVVGTATGLLSGAFGLVSSTVGFVGSTLGSVIGYGSAPAGAQAGQTTESRSGQGSQVPASSEGSSVRVRTLADQRSREPRDQQFYNGNQLDTVPRNDDDDKRS</sequence>
<dbReference type="OrthoDB" id="2445133at2759"/>
<evidence type="ECO:0000313" key="3">
    <source>
        <dbReference type="EMBL" id="KAF1841404.1"/>
    </source>
</evidence>
<name>A0A9P4G9Y2_9PLEO</name>
<dbReference type="GeneID" id="63854450"/>